<keyword evidence="9" id="KW-0472">Membrane</keyword>
<dbReference type="GO" id="GO:0005125">
    <property type="term" value="F:cytokine activity"/>
    <property type="evidence" value="ECO:0007669"/>
    <property type="project" value="TreeGrafter"/>
</dbReference>
<dbReference type="InterPro" id="IPR001839">
    <property type="entry name" value="TGF-b_C"/>
</dbReference>
<feature type="domain" description="TGF-beta family profile" evidence="10">
    <location>
        <begin position="273"/>
        <end position="384"/>
    </location>
</feature>
<dbReference type="FunFam" id="2.10.90.10:FF:000001">
    <property type="entry name" value="Bone morphogenetic protein 4"/>
    <property type="match status" value="1"/>
</dbReference>
<evidence type="ECO:0000256" key="4">
    <source>
        <dbReference type="ARBA" id="ARBA00022729"/>
    </source>
</evidence>
<keyword evidence="4" id="KW-0732">Signal</keyword>
<dbReference type="Pfam" id="PF00019">
    <property type="entry name" value="TGF_beta"/>
    <property type="match status" value="1"/>
</dbReference>
<comment type="subcellular location">
    <subcellularLocation>
        <location evidence="1">Secreted</location>
    </subcellularLocation>
</comment>
<evidence type="ECO:0000256" key="3">
    <source>
        <dbReference type="ARBA" id="ARBA00022525"/>
    </source>
</evidence>
<evidence type="ECO:0000256" key="5">
    <source>
        <dbReference type="ARBA" id="ARBA00023030"/>
    </source>
</evidence>
<evidence type="ECO:0000256" key="1">
    <source>
        <dbReference type="ARBA" id="ARBA00004613"/>
    </source>
</evidence>
<dbReference type="InterPro" id="IPR017948">
    <property type="entry name" value="TGFb_CS"/>
</dbReference>
<name>A0AA88XWM4_PINIB</name>
<evidence type="ECO:0000256" key="6">
    <source>
        <dbReference type="ARBA" id="ARBA00023157"/>
    </source>
</evidence>
<dbReference type="PANTHER" id="PTHR11848:SF310">
    <property type="entry name" value="PROTEIN 60A-RELATED"/>
    <property type="match status" value="1"/>
</dbReference>
<dbReference type="InterPro" id="IPR015615">
    <property type="entry name" value="TGF-beta-rel"/>
</dbReference>
<dbReference type="GO" id="GO:0005615">
    <property type="term" value="C:extracellular space"/>
    <property type="evidence" value="ECO:0007669"/>
    <property type="project" value="TreeGrafter"/>
</dbReference>
<proteinExistence type="inferred from homology"/>
<accession>A0AA88XWM4</accession>
<sequence>MAEYIFGRARNRRLLIMDFCSLSLIFVVFVKFINCTTSGYYADNGVDQTEQLHVMNSRDKRELQHEILTLLGLHQRPKPKTLSTKNSAPKFMVDLYKTNRVAHLRHERDRTFYFDFSKVTSKESVLGSELRLYKEAAKKWKNNLFTVEVHLIKQGQDPEDKELEMISNLTVPADYEGWLTLNLTRAASLWTAIPETNLGLYMKIIFLKKGRDVPPGKFGIVGRKGPEEKQPFMVGFFSSTEELHVRRTRTAIRRRREEYSYREGAEKYFKPSRKKRAITRWPCQRQSLYVKFRDLGWQHWIIAPDGYQAFFCDGECSFPLGSSINATNHAIVQNLVHLLNKYEAPSPGCAPTKLGAQSVLYFDDNFNVILKKFPKMIVKACGCH</sequence>
<organism evidence="11 12">
    <name type="scientific">Pinctada imbricata</name>
    <name type="common">Atlantic pearl-oyster</name>
    <name type="synonym">Pinctada martensii</name>
    <dbReference type="NCBI Taxonomy" id="66713"/>
    <lineage>
        <taxon>Eukaryota</taxon>
        <taxon>Metazoa</taxon>
        <taxon>Spiralia</taxon>
        <taxon>Lophotrochozoa</taxon>
        <taxon>Mollusca</taxon>
        <taxon>Bivalvia</taxon>
        <taxon>Autobranchia</taxon>
        <taxon>Pteriomorphia</taxon>
        <taxon>Pterioida</taxon>
        <taxon>Pterioidea</taxon>
        <taxon>Pteriidae</taxon>
        <taxon>Pinctada</taxon>
    </lineage>
</organism>
<dbReference type="PROSITE" id="PS00250">
    <property type="entry name" value="TGF_BETA_1"/>
    <property type="match status" value="1"/>
</dbReference>
<dbReference type="InterPro" id="IPR001111">
    <property type="entry name" value="TGF-b_propeptide"/>
</dbReference>
<dbReference type="CDD" id="cd13761">
    <property type="entry name" value="TGF_beta_BMP5_like"/>
    <property type="match status" value="1"/>
</dbReference>
<dbReference type="GO" id="GO:0008083">
    <property type="term" value="F:growth factor activity"/>
    <property type="evidence" value="ECO:0007669"/>
    <property type="project" value="UniProtKB-KW"/>
</dbReference>
<dbReference type="PRINTS" id="PR00669">
    <property type="entry name" value="INHIBINA"/>
</dbReference>
<keyword evidence="12" id="KW-1185">Reference proteome</keyword>
<dbReference type="Gene3D" id="2.10.90.10">
    <property type="entry name" value="Cystine-knot cytokines"/>
    <property type="match status" value="1"/>
</dbReference>
<dbReference type="SUPFAM" id="SSF57501">
    <property type="entry name" value="Cystine-knot cytokines"/>
    <property type="match status" value="1"/>
</dbReference>
<keyword evidence="3" id="KW-0964">Secreted</keyword>
<keyword evidence="9" id="KW-0812">Transmembrane</keyword>
<evidence type="ECO:0000256" key="8">
    <source>
        <dbReference type="RuleBase" id="RU000354"/>
    </source>
</evidence>
<dbReference type="EMBL" id="VSWD01000011">
    <property type="protein sequence ID" value="KAK3088611.1"/>
    <property type="molecule type" value="Genomic_DNA"/>
</dbReference>
<evidence type="ECO:0000256" key="9">
    <source>
        <dbReference type="SAM" id="Phobius"/>
    </source>
</evidence>
<keyword evidence="6" id="KW-1015">Disulfide bond</keyword>
<dbReference type="InterPro" id="IPR029034">
    <property type="entry name" value="Cystine-knot_cytokine"/>
</dbReference>
<gene>
    <name evidence="11" type="ORF">FSP39_021263</name>
</gene>
<dbReference type="SMART" id="SM00204">
    <property type="entry name" value="TGFB"/>
    <property type="match status" value="1"/>
</dbReference>
<evidence type="ECO:0000313" key="11">
    <source>
        <dbReference type="EMBL" id="KAK3088611.1"/>
    </source>
</evidence>
<protein>
    <recommendedName>
        <fullName evidence="10">TGF-beta family profile domain-containing protein</fullName>
    </recommendedName>
</protein>
<dbReference type="Pfam" id="PF00688">
    <property type="entry name" value="TGFb_propeptide"/>
    <property type="match status" value="2"/>
</dbReference>
<feature type="transmembrane region" description="Helical" evidence="9">
    <location>
        <begin position="14"/>
        <end position="33"/>
    </location>
</feature>
<evidence type="ECO:0000256" key="7">
    <source>
        <dbReference type="ARBA" id="ARBA00023180"/>
    </source>
</evidence>
<dbReference type="PROSITE" id="PS51362">
    <property type="entry name" value="TGF_BETA_2"/>
    <property type="match status" value="1"/>
</dbReference>
<evidence type="ECO:0000256" key="2">
    <source>
        <dbReference type="ARBA" id="ARBA00006656"/>
    </source>
</evidence>
<dbReference type="PANTHER" id="PTHR11848">
    <property type="entry name" value="TGF-BETA FAMILY"/>
    <property type="match status" value="1"/>
</dbReference>
<keyword evidence="7" id="KW-0325">Glycoprotein</keyword>
<evidence type="ECO:0000259" key="10">
    <source>
        <dbReference type="PROSITE" id="PS51362"/>
    </source>
</evidence>
<dbReference type="Gene3D" id="2.60.120.970">
    <property type="match status" value="1"/>
</dbReference>
<evidence type="ECO:0000313" key="12">
    <source>
        <dbReference type="Proteomes" id="UP001186944"/>
    </source>
</evidence>
<keyword evidence="5 8" id="KW-0339">Growth factor</keyword>
<comment type="similarity">
    <text evidence="2 8">Belongs to the TGF-beta family.</text>
</comment>
<comment type="caution">
    <text evidence="11">The sequence shown here is derived from an EMBL/GenBank/DDBJ whole genome shotgun (WGS) entry which is preliminary data.</text>
</comment>
<reference evidence="11" key="1">
    <citation type="submission" date="2019-08" db="EMBL/GenBank/DDBJ databases">
        <title>The improved chromosome-level genome for the pearl oyster Pinctada fucata martensii using PacBio sequencing and Hi-C.</title>
        <authorList>
            <person name="Zheng Z."/>
        </authorList>
    </citation>
    <scope>NUCLEOTIDE SEQUENCE</scope>
    <source>
        <strain evidence="11">ZZ-2019</strain>
        <tissue evidence="11">Adductor muscle</tissue>
    </source>
</reference>
<dbReference type="AlphaFoldDB" id="A0AA88XWM4"/>
<keyword evidence="9" id="KW-1133">Transmembrane helix</keyword>
<dbReference type="Proteomes" id="UP001186944">
    <property type="component" value="Unassembled WGS sequence"/>
</dbReference>